<evidence type="ECO:0000313" key="1">
    <source>
        <dbReference type="EMBL" id="MCB6828194.1"/>
    </source>
</evidence>
<dbReference type="Proteomes" id="UP001198190">
    <property type="component" value="Unassembled WGS sequence"/>
</dbReference>
<organism evidence="1 2">
    <name type="scientific">Megamonas funiformis</name>
    <dbReference type="NCBI Taxonomy" id="437897"/>
    <lineage>
        <taxon>Bacteria</taxon>
        <taxon>Bacillati</taxon>
        <taxon>Bacillota</taxon>
        <taxon>Negativicutes</taxon>
        <taxon>Selenomonadales</taxon>
        <taxon>Selenomonadaceae</taxon>
        <taxon>Megamonas</taxon>
    </lineage>
</organism>
<accession>A0AAW4U6G0</accession>
<dbReference type="AlphaFoldDB" id="A0AAW4U6G0"/>
<sequence>MLWENRQSNYDKYPKIKIKEIDELSSEAYEGYADIVNVLNLIEGEEAIVTSPENLFAPFVVHYAETFIIPENIKEYTIAPYGKSKGQKIATLKAYVRV</sequence>
<comment type="caution">
    <text evidence="1">The sequence shown here is derived from an EMBL/GenBank/DDBJ whole genome shotgun (WGS) entry which is preliminary data.</text>
</comment>
<dbReference type="RefSeq" id="WP_008539792.1">
    <property type="nucleotide sequence ID" value="NZ_CATXHE010000008.1"/>
</dbReference>
<reference evidence="1" key="1">
    <citation type="submission" date="2021-10" db="EMBL/GenBank/DDBJ databases">
        <title>Collection of gut derived symbiotic bacterial strains cultured from healthy donors.</title>
        <authorList>
            <person name="Lin H."/>
            <person name="Littmann E."/>
            <person name="Claire K."/>
            <person name="Pamer E."/>
        </authorList>
    </citation>
    <scope>NUCLEOTIDE SEQUENCE</scope>
    <source>
        <strain evidence="1">MSK.7.16</strain>
    </source>
</reference>
<gene>
    <name evidence="1" type="ORF">LIY65_05755</name>
</gene>
<evidence type="ECO:0000313" key="2">
    <source>
        <dbReference type="Proteomes" id="UP001198190"/>
    </source>
</evidence>
<protein>
    <submittedName>
        <fullName evidence="1">Uncharacterized protein</fullName>
    </submittedName>
</protein>
<dbReference type="GeneID" id="62779455"/>
<name>A0AAW4U6G0_9FIRM</name>
<dbReference type="EMBL" id="JAJCGD010000011">
    <property type="protein sequence ID" value="MCB6828194.1"/>
    <property type="molecule type" value="Genomic_DNA"/>
</dbReference>
<proteinExistence type="predicted"/>